<dbReference type="EMBL" id="AGNL01022587">
    <property type="protein sequence ID" value="EJK59638.1"/>
    <property type="molecule type" value="Genomic_DNA"/>
</dbReference>
<proteinExistence type="predicted"/>
<gene>
    <name evidence="1" type="ORF">THAOC_20102</name>
</gene>
<dbReference type="Proteomes" id="UP000266841">
    <property type="component" value="Unassembled WGS sequence"/>
</dbReference>
<dbReference type="AlphaFoldDB" id="K0S0R3"/>
<reference evidence="1 2" key="1">
    <citation type="journal article" date="2012" name="Genome Biol.">
        <title>Genome and low-iron response of an oceanic diatom adapted to chronic iron limitation.</title>
        <authorList>
            <person name="Lommer M."/>
            <person name="Specht M."/>
            <person name="Roy A.S."/>
            <person name="Kraemer L."/>
            <person name="Andreson R."/>
            <person name="Gutowska M.A."/>
            <person name="Wolf J."/>
            <person name="Bergner S.V."/>
            <person name="Schilhabel M.B."/>
            <person name="Klostermeier U.C."/>
            <person name="Beiko R.G."/>
            <person name="Rosenstiel P."/>
            <person name="Hippler M."/>
            <person name="Laroche J."/>
        </authorList>
    </citation>
    <scope>NUCLEOTIDE SEQUENCE [LARGE SCALE GENOMIC DNA]</scope>
    <source>
        <strain evidence="1 2">CCMP1005</strain>
    </source>
</reference>
<accession>K0S0R3</accession>
<evidence type="ECO:0000313" key="2">
    <source>
        <dbReference type="Proteomes" id="UP000266841"/>
    </source>
</evidence>
<protein>
    <submittedName>
        <fullName evidence="1">Uncharacterized protein</fullName>
    </submittedName>
</protein>
<comment type="caution">
    <text evidence="1">The sequence shown here is derived from an EMBL/GenBank/DDBJ whole genome shotgun (WGS) entry which is preliminary data.</text>
</comment>
<keyword evidence="2" id="KW-1185">Reference proteome</keyword>
<evidence type="ECO:0000313" key="1">
    <source>
        <dbReference type="EMBL" id="EJK59638.1"/>
    </source>
</evidence>
<sequence length="190" mass="20760">MGRELLDGTMDFALLPESPVALAFIVNDIYFDAFRTPELFTSLPLRTSRRGGNNNTAPDIFCLGKGIARGTYPLTLPRSSCATSNGTMLKANTSVSWDLQRLPGRRHCLSNVFVDAVVVADCESAALAPSAAALLTMAMWRSLFDCFFTTEVNAGFEAADLPTHLMSFSNDFSLHYIVVPLRQCLKLDSP</sequence>
<organism evidence="1 2">
    <name type="scientific">Thalassiosira oceanica</name>
    <name type="common">Marine diatom</name>
    <dbReference type="NCBI Taxonomy" id="159749"/>
    <lineage>
        <taxon>Eukaryota</taxon>
        <taxon>Sar</taxon>
        <taxon>Stramenopiles</taxon>
        <taxon>Ochrophyta</taxon>
        <taxon>Bacillariophyta</taxon>
        <taxon>Coscinodiscophyceae</taxon>
        <taxon>Thalassiosirophycidae</taxon>
        <taxon>Thalassiosirales</taxon>
        <taxon>Thalassiosiraceae</taxon>
        <taxon>Thalassiosira</taxon>
    </lineage>
</organism>
<name>K0S0R3_THAOC</name>